<dbReference type="KEGG" id="svp:Pan189_30100"/>
<dbReference type="Pfam" id="PF07811">
    <property type="entry name" value="TadE"/>
    <property type="match status" value="1"/>
</dbReference>
<sequence length="171" mass="18511">MGVAVMRRNRQLRSRRDRRGATLVELAVVLPVFTVFLAGLMEINHAYMVSSTLKAACQQAARQGVSDNVSTTAVKERLLEILSAAIDTSQVTVYIKDGSVFDNPGLDPTAVNYSALSDINLSDAEPRQLFIVRAEVPYDAVSLLPPFFVKKTGGGGSSPVMLSGQSVMRHE</sequence>
<organism evidence="3 4">
    <name type="scientific">Stratiformator vulcanicus</name>
    <dbReference type="NCBI Taxonomy" id="2527980"/>
    <lineage>
        <taxon>Bacteria</taxon>
        <taxon>Pseudomonadati</taxon>
        <taxon>Planctomycetota</taxon>
        <taxon>Planctomycetia</taxon>
        <taxon>Planctomycetales</taxon>
        <taxon>Planctomycetaceae</taxon>
        <taxon>Stratiformator</taxon>
    </lineage>
</organism>
<dbReference type="InterPro" id="IPR012495">
    <property type="entry name" value="TadE-like_dom"/>
</dbReference>
<protein>
    <submittedName>
        <fullName evidence="3">TadE-like protein</fullName>
    </submittedName>
</protein>
<reference evidence="3 4" key="1">
    <citation type="submission" date="2019-02" db="EMBL/GenBank/DDBJ databases">
        <title>Deep-cultivation of Planctomycetes and their phenomic and genomic characterization uncovers novel biology.</title>
        <authorList>
            <person name="Wiegand S."/>
            <person name="Jogler M."/>
            <person name="Boedeker C."/>
            <person name="Pinto D."/>
            <person name="Vollmers J."/>
            <person name="Rivas-Marin E."/>
            <person name="Kohn T."/>
            <person name="Peeters S.H."/>
            <person name="Heuer A."/>
            <person name="Rast P."/>
            <person name="Oberbeckmann S."/>
            <person name="Bunk B."/>
            <person name="Jeske O."/>
            <person name="Meyerdierks A."/>
            <person name="Storesund J.E."/>
            <person name="Kallscheuer N."/>
            <person name="Luecker S."/>
            <person name="Lage O.M."/>
            <person name="Pohl T."/>
            <person name="Merkel B.J."/>
            <person name="Hornburger P."/>
            <person name="Mueller R.-W."/>
            <person name="Bruemmer F."/>
            <person name="Labrenz M."/>
            <person name="Spormann A.M."/>
            <person name="Op den Camp H."/>
            <person name="Overmann J."/>
            <person name="Amann R."/>
            <person name="Jetten M.S.M."/>
            <person name="Mascher T."/>
            <person name="Medema M.H."/>
            <person name="Devos D.P."/>
            <person name="Kaster A.-K."/>
            <person name="Ovreas L."/>
            <person name="Rohde M."/>
            <person name="Galperin M.Y."/>
            <person name="Jogler C."/>
        </authorList>
    </citation>
    <scope>NUCLEOTIDE SEQUENCE [LARGE SCALE GENOMIC DNA]</scope>
    <source>
        <strain evidence="3 4">Pan189</strain>
    </source>
</reference>
<feature type="domain" description="TadE-like" evidence="2">
    <location>
        <begin position="20"/>
        <end position="62"/>
    </location>
</feature>
<keyword evidence="1" id="KW-0812">Transmembrane</keyword>
<evidence type="ECO:0000256" key="1">
    <source>
        <dbReference type="SAM" id="Phobius"/>
    </source>
</evidence>
<keyword evidence="4" id="KW-1185">Reference proteome</keyword>
<proteinExistence type="predicted"/>
<dbReference type="Proteomes" id="UP000317318">
    <property type="component" value="Chromosome"/>
</dbReference>
<evidence type="ECO:0000313" key="4">
    <source>
        <dbReference type="Proteomes" id="UP000317318"/>
    </source>
</evidence>
<accession>A0A517R402</accession>
<keyword evidence="1" id="KW-1133">Transmembrane helix</keyword>
<feature type="transmembrane region" description="Helical" evidence="1">
    <location>
        <begin position="21"/>
        <end position="41"/>
    </location>
</feature>
<dbReference type="OrthoDB" id="285451at2"/>
<keyword evidence="1" id="KW-0472">Membrane</keyword>
<dbReference type="AlphaFoldDB" id="A0A517R402"/>
<evidence type="ECO:0000259" key="2">
    <source>
        <dbReference type="Pfam" id="PF07811"/>
    </source>
</evidence>
<name>A0A517R402_9PLAN</name>
<dbReference type="EMBL" id="CP036268">
    <property type="protein sequence ID" value="QDT38615.1"/>
    <property type="molecule type" value="Genomic_DNA"/>
</dbReference>
<evidence type="ECO:0000313" key="3">
    <source>
        <dbReference type="EMBL" id="QDT38615.1"/>
    </source>
</evidence>
<gene>
    <name evidence="3" type="ORF">Pan189_30100</name>
</gene>